<comment type="catalytic activity">
    <reaction evidence="52">
        <text>octanoyl-[ACP] + malonyl-[ACP] + H(+) = 3-oxodecanoyl-[ACP] + holo-[ACP] + CO2</text>
        <dbReference type="Rhea" id="RHEA:41852"/>
        <dbReference type="Rhea" id="RHEA-COMP:9623"/>
        <dbReference type="Rhea" id="RHEA-COMP:9636"/>
        <dbReference type="Rhea" id="RHEA-COMP:9637"/>
        <dbReference type="Rhea" id="RHEA-COMP:9685"/>
        <dbReference type="ChEBI" id="CHEBI:15378"/>
        <dbReference type="ChEBI" id="CHEBI:16526"/>
        <dbReference type="ChEBI" id="CHEBI:64479"/>
        <dbReference type="ChEBI" id="CHEBI:78449"/>
        <dbReference type="ChEBI" id="CHEBI:78463"/>
        <dbReference type="ChEBI" id="CHEBI:78464"/>
    </reaction>
    <physiologicalReaction direction="left-to-right" evidence="52">
        <dbReference type="Rhea" id="RHEA:41853"/>
    </physiologicalReaction>
</comment>
<evidence type="ECO:0000256" key="47">
    <source>
        <dbReference type="ARBA" id="ARBA00049263"/>
    </source>
</evidence>
<comment type="catalytic activity">
    <reaction evidence="26">
        <text>3-oxodecanoyl-[ACP] + NADPH + H(+) = (3R)-hydroxydecanoyl-[ACP] + NADP(+)</text>
        <dbReference type="Rhea" id="RHEA:41856"/>
        <dbReference type="Rhea" id="RHEA-COMP:9637"/>
        <dbReference type="Rhea" id="RHEA-COMP:9638"/>
        <dbReference type="ChEBI" id="CHEBI:15378"/>
        <dbReference type="ChEBI" id="CHEBI:57783"/>
        <dbReference type="ChEBI" id="CHEBI:58349"/>
        <dbReference type="ChEBI" id="CHEBI:78464"/>
        <dbReference type="ChEBI" id="CHEBI:78466"/>
    </reaction>
    <physiologicalReaction direction="left-to-right" evidence="26">
        <dbReference type="Rhea" id="RHEA:41857"/>
    </physiologicalReaction>
</comment>
<evidence type="ECO:0000256" key="3">
    <source>
        <dbReference type="ARBA" id="ARBA00005189"/>
    </source>
</evidence>
<evidence type="ECO:0000256" key="22">
    <source>
        <dbReference type="ARBA" id="ARBA00023442"/>
    </source>
</evidence>
<feature type="active site" description="Proton acceptor; for dehydratase activity" evidence="53">
    <location>
        <position position="946"/>
    </location>
</feature>
<dbReference type="PROSITE" id="PS00606">
    <property type="entry name" value="KS3_1"/>
    <property type="match status" value="1"/>
</dbReference>
<dbReference type="GO" id="GO:0008270">
    <property type="term" value="F:zinc ion binding"/>
    <property type="evidence" value="ECO:0007669"/>
    <property type="project" value="InterPro"/>
</dbReference>
<dbReference type="InterPro" id="IPR020806">
    <property type="entry name" value="PKS_PP-bd"/>
</dbReference>
<dbReference type="Gene3D" id="3.10.129.110">
    <property type="entry name" value="Polyketide synthase dehydratase"/>
    <property type="match status" value="1"/>
</dbReference>
<proteinExistence type="predicted"/>
<dbReference type="SMART" id="SM00829">
    <property type="entry name" value="PKS_ER"/>
    <property type="match status" value="1"/>
</dbReference>
<keyword evidence="10" id="KW-0456">Lyase</keyword>
<dbReference type="GO" id="GO:0031177">
    <property type="term" value="F:phosphopantetheine binding"/>
    <property type="evidence" value="ECO:0007669"/>
    <property type="project" value="InterPro"/>
</dbReference>
<dbReference type="InterPro" id="IPR016035">
    <property type="entry name" value="Acyl_Trfase/lysoPLipase"/>
</dbReference>
<comment type="caution">
    <text evidence="57">The sequence shown here is derived from an EMBL/GenBank/DDBJ whole genome shotgun (WGS) entry which is preliminary data.</text>
</comment>
<dbReference type="Proteomes" id="UP000315983">
    <property type="component" value="Unassembled WGS sequence"/>
</dbReference>
<dbReference type="InterPro" id="IPR049552">
    <property type="entry name" value="PKS_DH_N"/>
</dbReference>
<feature type="domain" description="Carrier" evidence="54">
    <location>
        <begin position="1989"/>
        <end position="2071"/>
    </location>
</feature>
<keyword evidence="6" id="KW-0808">Transferase</keyword>
<evidence type="ECO:0000256" key="1">
    <source>
        <dbReference type="ARBA" id="ARBA00001957"/>
    </source>
</evidence>
<evidence type="ECO:0000256" key="15">
    <source>
        <dbReference type="ARBA" id="ARBA00023373"/>
    </source>
</evidence>
<dbReference type="InterPro" id="IPR036736">
    <property type="entry name" value="ACP-like_sf"/>
</dbReference>
<evidence type="ECO:0000256" key="13">
    <source>
        <dbReference type="ARBA" id="ARBA00023332"/>
    </source>
</evidence>
<dbReference type="InterPro" id="IPR016039">
    <property type="entry name" value="Thiolase-like"/>
</dbReference>
<dbReference type="GO" id="GO:0004313">
    <property type="term" value="F:[acyl-carrier-protein] S-acetyltransferase activity"/>
    <property type="evidence" value="ECO:0007669"/>
    <property type="project" value="UniProtKB-EC"/>
</dbReference>
<evidence type="ECO:0000256" key="42">
    <source>
        <dbReference type="ARBA" id="ARBA00048704"/>
    </source>
</evidence>
<gene>
    <name evidence="57" type="ORF">FB564_3253</name>
</gene>
<comment type="catalytic activity">
    <reaction evidence="47">
        <text>3-oxododecanoyl-[ACP] + NADPH + H(+) = (3R)-hydroxydodecanoyl-[ACP] + NADP(+)</text>
        <dbReference type="Rhea" id="RHEA:41872"/>
        <dbReference type="Rhea" id="RHEA-COMP:9641"/>
        <dbReference type="Rhea" id="RHEA-COMP:9642"/>
        <dbReference type="ChEBI" id="CHEBI:15378"/>
        <dbReference type="ChEBI" id="CHEBI:57783"/>
        <dbReference type="ChEBI" id="CHEBI:58349"/>
        <dbReference type="ChEBI" id="CHEBI:78469"/>
        <dbReference type="ChEBI" id="CHEBI:78470"/>
    </reaction>
    <physiologicalReaction direction="left-to-right" evidence="47">
        <dbReference type="Rhea" id="RHEA:41873"/>
    </physiologicalReaction>
</comment>
<evidence type="ECO:0000256" key="26">
    <source>
        <dbReference type="ARBA" id="ARBA00047440"/>
    </source>
</evidence>
<evidence type="ECO:0000256" key="45">
    <source>
        <dbReference type="ARBA" id="ARBA00049109"/>
    </source>
</evidence>
<keyword evidence="9" id="KW-0045">Antibiotic biosynthesis</keyword>
<evidence type="ECO:0000256" key="7">
    <source>
        <dbReference type="ARBA" id="ARBA00022799"/>
    </source>
</evidence>
<keyword evidence="11" id="KW-0511">Multifunctional enzyme</keyword>
<comment type="catalytic activity">
    <reaction evidence="17">
        <text>a (3R)-hydroxyacyl-[ACP] = a (2E)-enoyl-[ACP] + H2O</text>
        <dbReference type="Rhea" id="RHEA:13097"/>
        <dbReference type="Rhea" id="RHEA-COMP:9925"/>
        <dbReference type="Rhea" id="RHEA-COMP:9945"/>
        <dbReference type="ChEBI" id="CHEBI:15377"/>
        <dbReference type="ChEBI" id="CHEBI:78784"/>
        <dbReference type="ChEBI" id="CHEBI:78827"/>
        <dbReference type="EC" id="4.2.1.59"/>
    </reaction>
    <physiologicalReaction direction="left-to-right" evidence="17">
        <dbReference type="Rhea" id="RHEA:13098"/>
    </physiologicalReaction>
</comment>
<dbReference type="InterPro" id="IPR057326">
    <property type="entry name" value="KR_dom"/>
</dbReference>
<comment type="catalytic activity">
    <reaction evidence="36">
        <text>tetradecanoyl-[ACP] + H2O = tetradecanoate + holo-[ACP] + H(+)</text>
        <dbReference type="Rhea" id="RHEA:30123"/>
        <dbReference type="Rhea" id="RHEA-COMP:9648"/>
        <dbReference type="Rhea" id="RHEA-COMP:9685"/>
        <dbReference type="ChEBI" id="CHEBI:15377"/>
        <dbReference type="ChEBI" id="CHEBI:15378"/>
        <dbReference type="ChEBI" id="CHEBI:30807"/>
        <dbReference type="ChEBI" id="CHEBI:64479"/>
        <dbReference type="ChEBI" id="CHEBI:78477"/>
        <dbReference type="EC" id="3.1.2.14"/>
    </reaction>
    <physiologicalReaction direction="left-to-right" evidence="36">
        <dbReference type="Rhea" id="RHEA:30124"/>
    </physiologicalReaction>
</comment>
<comment type="catalytic activity">
    <reaction evidence="15">
        <text>(3R)-hydroxyhexanoyl-[ACP] = (2E)-hexenoyl-[ACP] + H2O</text>
        <dbReference type="Rhea" id="RHEA:41828"/>
        <dbReference type="Rhea" id="RHEA-COMP:9630"/>
        <dbReference type="Rhea" id="RHEA-COMP:9631"/>
        <dbReference type="ChEBI" id="CHEBI:15377"/>
        <dbReference type="ChEBI" id="CHEBI:78457"/>
        <dbReference type="ChEBI" id="CHEBI:78458"/>
    </reaction>
    <physiologicalReaction direction="left-to-right" evidence="15">
        <dbReference type="Rhea" id="RHEA:41829"/>
    </physiologicalReaction>
</comment>
<evidence type="ECO:0000256" key="11">
    <source>
        <dbReference type="ARBA" id="ARBA00023268"/>
    </source>
</evidence>
<evidence type="ECO:0000259" key="56">
    <source>
        <dbReference type="PROSITE" id="PS52019"/>
    </source>
</evidence>
<dbReference type="Gene3D" id="3.40.50.1820">
    <property type="entry name" value="alpha/beta hydrolase"/>
    <property type="match status" value="1"/>
</dbReference>
<dbReference type="Pfam" id="PF21089">
    <property type="entry name" value="PKS_DH_N"/>
    <property type="match status" value="1"/>
</dbReference>
<dbReference type="Pfam" id="PF00698">
    <property type="entry name" value="Acyl_transf_1"/>
    <property type="match status" value="1"/>
</dbReference>
<comment type="catalytic activity">
    <reaction evidence="38">
        <text>a fatty acyl-[ACP] + malonyl-[ACP] + H(+) = a 3-oxoacyl-[ACP] + holo-[ACP] + CO2</text>
        <dbReference type="Rhea" id="RHEA:22836"/>
        <dbReference type="Rhea" id="RHEA-COMP:9623"/>
        <dbReference type="Rhea" id="RHEA-COMP:9685"/>
        <dbReference type="Rhea" id="RHEA-COMP:9916"/>
        <dbReference type="Rhea" id="RHEA-COMP:14125"/>
        <dbReference type="ChEBI" id="CHEBI:15378"/>
        <dbReference type="ChEBI" id="CHEBI:16526"/>
        <dbReference type="ChEBI" id="CHEBI:64479"/>
        <dbReference type="ChEBI" id="CHEBI:78449"/>
        <dbReference type="ChEBI" id="CHEBI:78776"/>
        <dbReference type="ChEBI" id="CHEBI:138651"/>
        <dbReference type="EC" id="2.3.1.41"/>
    </reaction>
    <physiologicalReaction direction="left-to-right" evidence="38">
        <dbReference type="Rhea" id="RHEA:22837"/>
    </physiologicalReaction>
</comment>
<evidence type="ECO:0000256" key="14">
    <source>
        <dbReference type="ARBA" id="ARBA00023351"/>
    </source>
</evidence>
<keyword evidence="4" id="KW-0596">Phosphopantetheine</keyword>
<dbReference type="PROSITE" id="PS00012">
    <property type="entry name" value="PHOSPHOPANTETHEINE"/>
    <property type="match status" value="1"/>
</dbReference>
<dbReference type="CDD" id="cd08956">
    <property type="entry name" value="KR_3_FAS_SDR_x"/>
    <property type="match status" value="1"/>
</dbReference>
<comment type="catalytic activity">
    <reaction evidence="20">
        <text>(3R)-hydroxyhexadecanoyl-[ACP] = (2E)-hexadecenoyl-[ACP] + H2O</text>
        <dbReference type="Rhea" id="RHEA:41908"/>
        <dbReference type="Rhea" id="RHEA-COMP:9650"/>
        <dbReference type="Rhea" id="RHEA-COMP:9651"/>
        <dbReference type="ChEBI" id="CHEBI:15377"/>
        <dbReference type="ChEBI" id="CHEBI:78480"/>
        <dbReference type="ChEBI" id="CHEBI:78481"/>
    </reaction>
    <physiologicalReaction direction="left-to-right" evidence="20">
        <dbReference type="Rhea" id="RHEA:41909"/>
    </physiologicalReaction>
</comment>
<evidence type="ECO:0000256" key="51">
    <source>
        <dbReference type="ARBA" id="ARBA00049521"/>
    </source>
</evidence>
<comment type="catalytic activity">
    <reaction evidence="43">
        <text>3-oxotetradecanoyl-[ACP] + NADPH + H(+) = (3R)-hydroxytetradecanoyl-[ACP] + NADP(+)</text>
        <dbReference type="Rhea" id="RHEA:41888"/>
        <dbReference type="Rhea" id="RHEA-COMP:9645"/>
        <dbReference type="Rhea" id="RHEA-COMP:9646"/>
        <dbReference type="ChEBI" id="CHEBI:15378"/>
        <dbReference type="ChEBI" id="CHEBI:57783"/>
        <dbReference type="ChEBI" id="CHEBI:58349"/>
        <dbReference type="ChEBI" id="CHEBI:78473"/>
        <dbReference type="ChEBI" id="CHEBI:78474"/>
    </reaction>
    <physiologicalReaction direction="left-to-right" evidence="43">
        <dbReference type="Rhea" id="RHEA:41889"/>
    </physiologicalReaction>
</comment>
<accession>A0A542XQF7</accession>
<dbReference type="GO" id="GO:0004315">
    <property type="term" value="F:3-oxoacyl-[acyl-carrier-protein] synthase activity"/>
    <property type="evidence" value="ECO:0007669"/>
    <property type="project" value="UniProtKB-EC"/>
</dbReference>
<dbReference type="GO" id="GO:0006633">
    <property type="term" value="P:fatty acid biosynthetic process"/>
    <property type="evidence" value="ECO:0007669"/>
    <property type="project" value="InterPro"/>
</dbReference>
<evidence type="ECO:0000256" key="36">
    <source>
        <dbReference type="ARBA" id="ARBA00048289"/>
    </source>
</evidence>
<dbReference type="InterPro" id="IPR050091">
    <property type="entry name" value="PKS_NRPS_Biosynth_Enz"/>
</dbReference>
<dbReference type="Gene3D" id="3.30.70.3290">
    <property type="match status" value="1"/>
</dbReference>
<dbReference type="InterPro" id="IPR016036">
    <property type="entry name" value="Malonyl_transacylase_ACP-bd"/>
</dbReference>
<dbReference type="InterPro" id="IPR015083">
    <property type="entry name" value="NorB/c/GfsB-D-like_docking"/>
</dbReference>
<dbReference type="Gene3D" id="1.10.1200.10">
    <property type="entry name" value="ACP-like"/>
    <property type="match status" value="1"/>
</dbReference>
<comment type="pathway">
    <text evidence="2">Antibiotic biosynthesis.</text>
</comment>
<comment type="catalytic activity">
    <reaction evidence="18">
        <text>(3R)-hydroxytetradecanoyl-[ACP] = (2E)-tetradecenoyl-[ACP] + H2O</text>
        <dbReference type="Rhea" id="RHEA:41892"/>
        <dbReference type="Rhea" id="RHEA-COMP:9646"/>
        <dbReference type="Rhea" id="RHEA-COMP:9647"/>
        <dbReference type="ChEBI" id="CHEBI:15377"/>
        <dbReference type="ChEBI" id="CHEBI:78474"/>
        <dbReference type="ChEBI" id="CHEBI:78475"/>
    </reaction>
    <physiologicalReaction direction="left-to-right" evidence="18">
        <dbReference type="Rhea" id="RHEA:41893"/>
    </physiologicalReaction>
</comment>
<comment type="catalytic activity">
    <reaction evidence="42">
        <text>hexadecanoyl-[ACP] + H2O = hexadecanoate + holo-[ACP] + H(+)</text>
        <dbReference type="Rhea" id="RHEA:41932"/>
        <dbReference type="Rhea" id="RHEA-COMP:9652"/>
        <dbReference type="Rhea" id="RHEA-COMP:9685"/>
        <dbReference type="ChEBI" id="CHEBI:7896"/>
        <dbReference type="ChEBI" id="CHEBI:15377"/>
        <dbReference type="ChEBI" id="CHEBI:15378"/>
        <dbReference type="ChEBI" id="CHEBI:64479"/>
        <dbReference type="ChEBI" id="CHEBI:78483"/>
        <dbReference type="EC" id="3.1.2.14"/>
    </reaction>
    <physiologicalReaction direction="left-to-right" evidence="42">
        <dbReference type="Rhea" id="RHEA:41933"/>
    </physiologicalReaction>
</comment>
<evidence type="ECO:0000256" key="17">
    <source>
        <dbReference type="ARBA" id="ARBA00023394"/>
    </source>
</evidence>
<evidence type="ECO:0000256" key="39">
    <source>
        <dbReference type="ARBA" id="ARBA00048571"/>
    </source>
</evidence>
<dbReference type="GeneID" id="93772465"/>
<dbReference type="InterPro" id="IPR002364">
    <property type="entry name" value="Quin_OxRdtase/zeta-crystal_CS"/>
</dbReference>
<dbReference type="SUPFAM" id="SSF53901">
    <property type="entry name" value="Thiolase-like"/>
    <property type="match status" value="1"/>
</dbReference>
<dbReference type="Gene3D" id="3.40.50.720">
    <property type="entry name" value="NAD(P)-binding Rossmann-like Domain"/>
    <property type="match status" value="1"/>
</dbReference>
<evidence type="ECO:0000256" key="28">
    <source>
        <dbReference type="ARBA" id="ARBA00047500"/>
    </source>
</evidence>
<evidence type="ECO:0000256" key="37">
    <source>
        <dbReference type="ARBA" id="ARBA00048420"/>
    </source>
</evidence>
<dbReference type="SMART" id="SM01294">
    <property type="entry name" value="PKS_PP_betabranch"/>
    <property type="match status" value="1"/>
</dbReference>
<evidence type="ECO:0000256" key="20">
    <source>
        <dbReference type="ARBA" id="ARBA00023401"/>
    </source>
</evidence>
<dbReference type="Pfam" id="PF14765">
    <property type="entry name" value="PS-DH"/>
    <property type="match status" value="1"/>
</dbReference>
<comment type="catalytic activity">
    <reaction evidence="14">
        <text>(3R)-hydroxydodecanoyl-[ACP] = (2E)-dodecenoyl-[ACP] + H2O</text>
        <dbReference type="Rhea" id="RHEA:41876"/>
        <dbReference type="Rhea" id="RHEA-COMP:9642"/>
        <dbReference type="Rhea" id="RHEA-COMP:9643"/>
        <dbReference type="ChEBI" id="CHEBI:15377"/>
        <dbReference type="ChEBI" id="CHEBI:78470"/>
        <dbReference type="ChEBI" id="CHEBI:78472"/>
    </reaction>
    <physiologicalReaction direction="left-to-right" evidence="14">
        <dbReference type="Rhea" id="RHEA:41877"/>
    </physiologicalReaction>
</comment>
<reference evidence="57 58" key="1">
    <citation type="submission" date="2019-06" db="EMBL/GenBank/DDBJ databases">
        <title>Sequencing the genomes of 1000 actinobacteria strains.</title>
        <authorList>
            <person name="Klenk H.-P."/>
        </authorList>
    </citation>
    <scope>NUCLEOTIDE SEQUENCE [LARGE SCALE GENOMIC DNA]</scope>
    <source>
        <strain evidence="57 58">DSM 44819</strain>
    </source>
</reference>
<comment type="catalytic activity">
    <reaction evidence="30">
        <text>(2E)-hexadecenoyl-[ACP] + NADPH + H(+) = hexadecanoyl-[ACP] + NADP(+)</text>
        <dbReference type="Rhea" id="RHEA:41912"/>
        <dbReference type="Rhea" id="RHEA-COMP:9651"/>
        <dbReference type="Rhea" id="RHEA-COMP:9652"/>
        <dbReference type="ChEBI" id="CHEBI:15378"/>
        <dbReference type="ChEBI" id="CHEBI:57783"/>
        <dbReference type="ChEBI" id="CHEBI:58349"/>
        <dbReference type="ChEBI" id="CHEBI:78481"/>
        <dbReference type="ChEBI" id="CHEBI:78483"/>
    </reaction>
    <physiologicalReaction direction="left-to-right" evidence="30">
        <dbReference type="Rhea" id="RHEA:41913"/>
    </physiologicalReaction>
</comment>
<feature type="domain" description="PKS/mFAS DH" evidence="56">
    <location>
        <begin position="914"/>
        <end position="1195"/>
    </location>
</feature>
<dbReference type="InterPro" id="IPR055123">
    <property type="entry name" value="SpnB-like_Rossmann"/>
</dbReference>
<dbReference type="InterPro" id="IPR032821">
    <property type="entry name" value="PKS_assoc"/>
</dbReference>
<protein>
    <submittedName>
        <fullName evidence="57">Polyketide synthase 12</fullName>
    </submittedName>
</protein>
<dbReference type="GO" id="GO:0033068">
    <property type="term" value="P:macrolide biosynthetic process"/>
    <property type="evidence" value="ECO:0007669"/>
    <property type="project" value="UniProtKB-ARBA"/>
</dbReference>
<dbReference type="Pfam" id="PF02801">
    <property type="entry name" value="Ketoacyl-synt_C"/>
    <property type="match status" value="1"/>
</dbReference>
<dbReference type="InterPro" id="IPR014030">
    <property type="entry name" value="Ketoacyl_synth_N"/>
</dbReference>
<comment type="catalytic activity">
    <reaction evidence="27">
        <text>tetradecanoyl-[ACP] + malonyl-[ACP] + H(+) = 3-oxohexadecanoyl-[ACP] + holo-[ACP] + CO2</text>
        <dbReference type="Rhea" id="RHEA:41900"/>
        <dbReference type="Rhea" id="RHEA-COMP:9623"/>
        <dbReference type="Rhea" id="RHEA-COMP:9648"/>
        <dbReference type="Rhea" id="RHEA-COMP:9649"/>
        <dbReference type="Rhea" id="RHEA-COMP:9685"/>
        <dbReference type="ChEBI" id="CHEBI:15378"/>
        <dbReference type="ChEBI" id="CHEBI:16526"/>
        <dbReference type="ChEBI" id="CHEBI:64479"/>
        <dbReference type="ChEBI" id="CHEBI:78449"/>
        <dbReference type="ChEBI" id="CHEBI:78477"/>
        <dbReference type="ChEBI" id="CHEBI:78478"/>
    </reaction>
    <physiologicalReaction direction="left-to-right" evidence="27">
        <dbReference type="Rhea" id="RHEA:41901"/>
    </physiologicalReaction>
</comment>
<dbReference type="InterPro" id="IPR036291">
    <property type="entry name" value="NAD(P)-bd_dom_sf"/>
</dbReference>
<comment type="catalytic activity">
    <reaction evidence="46">
        <text>(2E)-tetradecenoyl-[ACP] + NADPH + H(+) = tetradecanoyl-[ACP] + NADP(+)</text>
        <dbReference type="Rhea" id="RHEA:41896"/>
        <dbReference type="Rhea" id="RHEA-COMP:9647"/>
        <dbReference type="Rhea" id="RHEA-COMP:9648"/>
        <dbReference type="ChEBI" id="CHEBI:15378"/>
        <dbReference type="ChEBI" id="CHEBI:57783"/>
        <dbReference type="ChEBI" id="CHEBI:58349"/>
        <dbReference type="ChEBI" id="CHEBI:78475"/>
        <dbReference type="ChEBI" id="CHEBI:78477"/>
    </reaction>
    <physiologicalReaction direction="left-to-right" evidence="46">
        <dbReference type="Rhea" id="RHEA:41897"/>
    </physiologicalReaction>
</comment>
<comment type="catalytic activity">
    <reaction evidence="50">
        <text>butanoyl-[ACP] + malonyl-[ACP] + H(+) = 3-oxohexanoyl-[ACP] + holo-[ACP] + CO2</text>
        <dbReference type="Rhea" id="RHEA:41820"/>
        <dbReference type="Rhea" id="RHEA-COMP:9623"/>
        <dbReference type="Rhea" id="RHEA-COMP:9628"/>
        <dbReference type="Rhea" id="RHEA-COMP:9629"/>
        <dbReference type="Rhea" id="RHEA-COMP:9685"/>
        <dbReference type="ChEBI" id="CHEBI:15378"/>
        <dbReference type="ChEBI" id="CHEBI:16526"/>
        <dbReference type="ChEBI" id="CHEBI:64479"/>
        <dbReference type="ChEBI" id="CHEBI:78449"/>
        <dbReference type="ChEBI" id="CHEBI:78454"/>
        <dbReference type="ChEBI" id="CHEBI:78456"/>
    </reaction>
    <physiologicalReaction direction="left-to-right" evidence="50">
        <dbReference type="Rhea" id="RHEA:41821"/>
    </physiologicalReaction>
</comment>
<dbReference type="InterPro" id="IPR011032">
    <property type="entry name" value="GroES-like_sf"/>
</dbReference>
<evidence type="ECO:0000256" key="35">
    <source>
        <dbReference type="ARBA" id="ARBA00048281"/>
    </source>
</evidence>
<comment type="catalytic activity">
    <reaction evidence="33">
        <text>acetyl-[ACP] + malonyl-[ACP] + H(+) = 3-oxobutanoyl-[ACP] + holo-[ACP] + CO2</text>
        <dbReference type="Rhea" id="RHEA:41800"/>
        <dbReference type="Rhea" id="RHEA-COMP:9621"/>
        <dbReference type="Rhea" id="RHEA-COMP:9623"/>
        <dbReference type="Rhea" id="RHEA-COMP:9625"/>
        <dbReference type="Rhea" id="RHEA-COMP:9685"/>
        <dbReference type="ChEBI" id="CHEBI:15378"/>
        <dbReference type="ChEBI" id="CHEBI:16526"/>
        <dbReference type="ChEBI" id="CHEBI:64479"/>
        <dbReference type="ChEBI" id="CHEBI:78446"/>
        <dbReference type="ChEBI" id="CHEBI:78449"/>
        <dbReference type="ChEBI" id="CHEBI:78450"/>
    </reaction>
    <physiologicalReaction direction="left-to-right" evidence="33">
        <dbReference type="Rhea" id="RHEA:41801"/>
    </physiologicalReaction>
</comment>
<comment type="function">
    <text evidence="22">Fatty acid synthetase is a multifunctional enzyme that catalyzes the de novo biosynthesis of long-chain saturated fatty acids starting from acetyl-CoA and malonyl-CoA in the presence of NADPH. This multifunctional protein contains 7 catalytic activities and a site for the binding of the prosthetic group 4'-phosphopantetheine of the acyl carrier protein ([ACP]) domain.</text>
</comment>
<comment type="catalytic activity">
    <reaction evidence="45">
        <text>decanoyl-[ACP] + malonyl-[ACP] + H(+) = 3-oxododecanoyl-[ACP] + holo-[ACP] + CO2</text>
        <dbReference type="Rhea" id="RHEA:41868"/>
        <dbReference type="Rhea" id="RHEA-COMP:9623"/>
        <dbReference type="Rhea" id="RHEA-COMP:9640"/>
        <dbReference type="Rhea" id="RHEA-COMP:9641"/>
        <dbReference type="Rhea" id="RHEA-COMP:9685"/>
        <dbReference type="ChEBI" id="CHEBI:15378"/>
        <dbReference type="ChEBI" id="CHEBI:16526"/>
        <dbReference type="ChEBI" id="CHEBI:64479"/>
        <dbReference type="ChEBI" id="CHEBI:78449"/>
        <dbReference type="ChEBI" id="CHEBI:78468"/>
        <dbReference type="ChEBI" id="CHEBI:78469"/>
    </reaction>
    <physiologicalReaction direction="left-to-right" evidence="45">
        <dbReference type="Rhea" id="RHEA:41869"/>
    </physiologicalReaction>
</comment>
<comment type="catalytic activity">
    <reaction evidence="13">
        <text>(3R)-hydroxyoctanoyl-[ACP] = (2E)-octenoyl-[ACP] + H2O</text>
        <dbReference type="Rhea" id="RHEA:41844"/>
        <dbReference type="Rhea" id="RHEA-COMP:9634"/>
        <dbReference type="Rhea" id="RHEA-COMP:9635"/>
        <dbReference type="ChEBI" id="CHEBI:15377"/>
        <dbReference type="ChEBI" id="CHEBI:78461"/>
        <dbReference type="ChEBI" id="CHEBI:78462"/>
    </reaction>
    <physiologicalReaction direction="left-to-right" evidence="13">
        <dbReference type="Rhea" id="RHEA:41845"/>
    </physiologicalReaction>
</comment>
<dbReference type="SMART" id="SM00825">
    <property type="entry name" value="PKS_KS"/>
    <property type="match status" value="1"/>
</dbReference>
<dbReference type="SUPFAM" id="SSF55048">
    <property type="entry name" value="Probable ACP-binding domain of malonyl-CoA ACP transacylase"/>
    <property type="match status" value="1"/>
</dbReference>
<dbReference type="InterPro" id="IPR049900">
    <property type="entry name" value="PKS_mFAS_DH"/>
</dbReference>
<comment type="cofactor">
    <cofactor evidence="1">
        <name>pantetheine 4'-phosphate</name>
        <dbReference type="ChEBI" id="CHEBI:47942"/>
    </cofactor>
</comment>
<dbReference type="InterPro" id="IPR042104">
    <property type="entry name" value="PKS_dehydratase_sf"/>
</dbReference>
<dbReference type="InterPro" id="IPR001031">
    <property type="entry name" value="Thioesterase"/>
</dbReference>
<dbReference type="InterPro" id="IPR020802">
    <property type="entry name" value="TesA-like"/>
</dbReference>
<evidence type="ECO:0000256" key="16">
    <source>
        <dbReference type="ARBA" id="ARBA00023388"/>
    </source>
</evidence>
<evidence type="ECO:0000256" key="52">
    <source>
        <dbReference type="ARBA" id="ARBA00049533"/>
    </source>
</evidence>
<dbReference type="GO" id="GO:0019171">
    <property type="term" value="F:(3R)-hydroxyacyl-[acyl-carrier-protein] dehydratase activity"/>
    <property type="evidence" value="ECO:0007669"/>
    <property type="project" value="UniProtKB-EC"/>
</dbReference>
<dbReference type="Gene3D" id="3.40.366.10">
    <property type="entry name" value="Malonyl-Coenzyme A Acyl Carrier Protein, domain 2"/>
    <property type="match status" value="1"/>
</dbReference>
<dbReference type="SUPFAM" id="SSF52151">
    <property type="entry name" value="FabD/lysophospholipase-like"/>
    <property type="match status" value="1"/>
</dbReference>
<feature type="active site" description="Proton donor; for dehydratase activity" evidence="53">
    <location>
        <position position="1115"/>
    </location>
</feature>
<evidence type="ECO:0000259" key="54">
    <source>
        <dbReference type="PROSITE" id="PS50075"/>
    </source>
</evidence>
<feature type="domain" description="Ketosynthase family 3 (KS3)" evidence="55">
    <location>
        <begin position="33"/>
        <end position="457"/>
    </location>
</feature>
<evidence type="ECO:0000256" key="10">
    <source>
        <dbReference type="ARBA" id="ARBA00023239"/>
    </source>
</evidence>
<dbReference type="Pfam" id="PF16197">
    <property type="entry name" value="KAsynt_C_assoc"/>
    <property type="match status" value="1"/>
</dbReference>
<dbReference type="SMART" id="SM00826">
    <property type="entry name" value="PKS_DH"/>
    <property type="match status" value="1"/>
</dbReference>
<dbReference type="SMART" id="SM00822">
    <property type="entry name" value="PKS_KR"/>
    <property type="match status" value="1"/>
</dbReference>
<evidence type="ECO:0000256" key="5">
    <source>
        <dbReference type="ARBA" id="ARBA00022553"/>
    </source>
</evidence>
<comment type="pathway">
    <text evidence="3">Lipid metabolism.</text>
</comment>
<dbReference type="InterPro" id="IPR006162">
    <property type="entry name" value="Ppantetheine_attach_site"/>
</dbReference>
<evidence type="ECO:0000256" key="46">
    <source>
        <dbReference type="ARBA" id="ARBA00049171"/>
    </source>
</evidence>
<evidence type="ECO:0000256" key="43">
    <source>
        <dbReference type="ARBA" id="ARBA00048935"/>
    </source>
</evidence>
<comment type="catalytic activity">
    <reaction evidence="37">
        <text>(2E)-octenoyl-[ACP] + NADPH + H(+) = octanoyl-[ACP] + NADP(+)</text>
        <dbReference type="Rhea" id="RHEA:41848"/>
        <dbReference type="Rhea" id="RHEA-COMP:9635"/>
        <dbReference type="Rhea" id="RHEA-COMP:9636"/>
        <dbReference type="ChEBI" id="CHEBI:15378"/>
        <dbReference type="ChEBI" id="CHEBI:57783"/>
        <dbReference type="ChEBI" id="CHEBI:58349"/>
        <dbReference type="ChEBI" id="CHEBI:78462"/>
        <dbReference type="ChEBI" id="CHEBI:78463"/>
    </reaction>
    <physiologicalReaction direction="left-to-right" evidence="37">
        <dbReference type="Rhea" id="RHEA:41849"/>
    </physiologicalReaction>
</comment>
<comment type="catalytic activity">
    <reaction evidence="16">
        <text>(3R)-hydroxydecanoyl-[ACP] = (2E)-decenoyl-[ACP] + H2O</text>
        <dbReference type="Rhea" id="RHEA:41860"/>
        <dbReference type="Rhea" id="RHEA-COMP:9638"/>
        <dbReference type="Rhea" id="RHEA-COMP:9639"/>
        <dbReference type="ChEBI" id="CHEBI:15377"/>
        <dbReference type="ChEBI" id="CHEBI:78466"/>
        <dbReference type="ChEBI" id="CHEBI:78467"/>
    </reaction>
    <physiologicalReaction direction="left-to-right" evidence="16">
        <dbReference type="Rhea" id="RHEA:41861"/>
    </physiologicalReaction>
</comment>
<dbReference type="Pfam" id="PF22953">
    <property type="entry name" value="SpnB_Rossmann"/>
    <property type="match status" value="1"/>
</dbReference>
<dbReference type="Pfam" id="PF08240">
    <property type="entry name" value="ADH_N"/>
    <property type="match status" value="1"/>
</dbReference>
<evidence type="ECO:0000256" key="6">
    <source>
        <dbReference type="ARBA" id="ARBA00022679"/>
    </source>
</evidence>
<comment type="catalytic activity">
    <reaction evidence="23">
        <text>3-oxooctadecanoyl-[ACP] + NADPH + H(+) = (3R)-hydroxyoctadecanoyl-[ACP] + NADP(+)</text>
        <dbReference type="Rhea" id="RHEA:41920"/>
        <dbReference type="Rhea" id="RHEA-COMP:9653"/>
        <dbReference type="Rhea" id="RHEA-COMP:9654"/>
        <dbReference type="ChEBI" id="CHEBI:15378"/>
        <dbReference type="ChEBI" id="CHEBI:57783"/>
        <dbReference type="ChEBI" id="CHEBI:58349"/>
        <dbReference type="ChEBI" id="CHEBI:78487"/>
        <dbReference type="ChEBI" id="CHEBI:78488"/>
    </reaction>
    <physiologicalReaction direction="left-to-right" evidence="23">
        <dbReference type="Rhea" id="RHEA:41921"/>
    </physiologicalReaction>
</comment>
<dbReference type="Pfam" id="PF08990">
    <property type="entry name" value="Docking"/>
    <property type="match status" value="1"/>
</dbReference>
<dbReference type="EMBL" id="VFOL01000001">
    <property type="protein sequence ID" value="TQL38077.1"/>
    <property type="molecule type" value="Genomic_DNA"/>
</dbReference>
<keyword evidence="7" id="KW-0702">S-nitrosylation</keyword>
<evidence type="ECO:0000256" key="2">
    <source>
        <dbReference type="ARBA" id="ARBA00004792"/>
    </source>
</evidence>
<dbReference type="InterPro" id="IPR009081">
    <property type="entry name" value="PP-bd_ACP"/>
</dbReference>
<evidence type="ECO:0000256" key="19">
    <source>
        <dbReference type="ARBA" id="ARBA00023399"/>
    </source>
</evidence>
<comment type="catalytic activity">
    <reaction evidence="48">
        <text>3-oxohexadecanoyl-[ACP] + NADPH + H(+) = (3R)-hydroxyhexadecanoyl-[ACP] + NADP(+)</text>
        <dbReference type="Rhea" id="RHEA:41904"/>
        <dbReference type="Rhea" id="RHEA-COMP:9649"/>
        <dbReference type="Rhea" id="RHEA-COMP:9650"/>
        <dbReference type="ChEBI" id="CHEBI:15378"/>
        <dbReference type="ChEBI" id="CHEBI:57783"/>
        <dbReference type="ChEBI" id="CHEBI:58349"/>
        <dbReference type="ChEBI" id="CHEBI:78478"/>
        <dbReference type="ChEBI" id="CHEBI:78480"/>
    </reaction>
    <physiologicalReaction direction="left-to-right" evidence="48">
        <dbReference type="Rhea" id="RHEA:41905"/>
    </physiologicalReaction>
</comment>
<dbReference type="InterPro" id="IPR020843">
    <property type="entry name" value="ER"/>
</dbReference>
<comment type="catalytic activity">
    <reaction evidence="40">
        <text>a 2,3-saturated acyl-[ACP] + NADP(+) = a (2E)-enoyl-[ACP] + NADPH + H(+)</text>
        <dbReference type="Rhea" id="RHEA:22564"/>
        <dbReference type="Rhea" id="RHEA-COMP:9925"/>
        <dbReference type="Rhea" id="RHEA-COMP:9926"/>
        <dbReference type="ChEBI" id="CHEBI:15378"/>
        <dbReference type="ChEBI" id="CHEBI:57783"/>
        <dbReference type="ChEBI" id="CHEBI:58349"/>
        <dbReference type="ChEBI" id="CHEBI:78784"/>
        <dbReference type="ChEBI" id="CHEBI:78785"/>
        <dbReference type="EC" id="1.3.1.39"/>
    </reaction>
    <physiologicalReaction direction="right-to-left" evidence="40">
        <dbReference type="Rhea" id="RHEA:22566"/>
    </physiologicalReaction>
</comment>
<evidence type="ECO:0000256" key="44">
    <source>
        <dbReference type="ARBA" id="ARBA00049019"/>
    </source>
</evidence>
<comment type="catalytic activity">
    <reaction evidence="32">
        <text>3-oxobutanoyl-[ACP] + NADPH + H(+) = (3R)-hydroxybutanoyl-[ACP] + NADP(+)</text>
        <dbReference type="Rhea" id="RHEA:41804"/>
        <dbReference type="Rhea" id="RHEA-COMP:9625"/>
        <dbReference type="Rhea" id="RHEA-COMP:9626"/>
        <dbReference type="ChEBI" id="CHEBI:15378"/>
        <dbReference type="ChEBI" id="CHEBI:57783"/>
        <dbReference type="ChEBI" id="CHEBI:58349"/>
        <dbReference type="ChEBI" id="CHEBI:78450"/>
        <dbReference type="ChEBI" id="CHEBI:78451"/>
    </reaction>
    <physiologicalReaction direction="left-to-right" evidence="32">
        <dbReference type="Rhea" id="RHEA:41805"/>
    </physiologicalReaction>
</comment>
<evidence type="ECO:0000256" key="4">
    <source>
        <dbReference type="ARBA" id="ARBA00022450"/>
    </source>
</evidence>
<dbReference type="Pfam" id="PF00109">
    <property type="entry name" value="ketoacyl-synt"/>
    <property type="match status" value="1"/>
</dbReference>
<evidence type="ECO:0000256" key="50">
    <source>
        <dbReference type="ARBA" id="ARBA00049449"/>
    </source>
</evidence>
<dbReference type="Pfam" id="PF00975">
    <property type="entry name" value="Thioesterase"/>
    <property type="match status" value="1"/>
</dbReference>
<evidence type="ECO:0000259" key="55">
    <source>
        <dbReference type="PROSITE" id="PS52004"/>
    </source>
</evidence>
<dbReference type="GO" id="GO:0004316">
    <property type="term" value="F:3-oxoacyl-[acyl-carrier-protein] reductase (NADPH) activity"/>
    <property type="evidence" value="ECO:0007669"/>
    <property type="project" value="UniProtKB-EC"/>
</dbReference>
<evidence type="ECO:0000256" key="48">
    <source>
        <dbReference type="ARBA" id="ARBA00049414"/>
    </source>
</evidence>
<dbReference type="PROSITE" id="PS52004">
    <property type="entry name" value="KS3_2"/>
    <property type="match status" value="1"/>
</dbReference>
<comment type="catalytic activity">
    <reaction evidence="41">
        <text>holo-[ACP] + acetyl-CoA = acetyl-[ACP] + CoA</text>
        <dbReference type="Rhea" id="RHEA:41788"/>
        <dbReference type="Rhea" id="RHEA-COMP:9621"/>
        <dbReference type="Rhea" id="RHEA-COMP:9685"/>
        <dbReference type="ChEBI" id="CHEBI:57287"/>
        <dbReference type="ChEBI" id="CHEBI:57288"/>
        <dbReference type="ChEBI" id="CHEBI:64479"/>
        <dbReference type="ChEBI" id="CHEBI:78446"/>
        <dbReference type="EC" id="2.3.1.38"/>
    </reaction>
    <physiologicalReaction direction="left-to-right" evidence="41">
        <dbReference type="Rhea" id="RHEA:41789"/>
    </physiologicalReaction>
</comment>
<dbReference type="InterPro" id="IPR020841">
    <property type="entry name" value="PKS_Beta-ketoAc_synthase_dom"/>
</dbReference>
<dbReference type="PROSITE" id="PS52019">
    <property type="entry name" value="PKS_MFAS_DH"/>
    <property type="match status" value="1"/>
</dbReference>
<dbReference type="Pfam" id="PF00550">
    <property type="entry name" value="PP-binding"/>
    <property type="match status" value="1"/>
</dbReference>
<evidence type="ECO:0000256" key="29">
    <source>
        <dbReference type="ARBA" id="ARBA00047578"/>
    </source>
</evidence>
<dbReference type="CDD" id="cd00833">
    <property type="entry name" value="PKS"/>
    <property type="match status" value="1"/>
</dbReference>
<dbReference type="PROSITE" id="PS50075">
    <property type="entry name" value="CARRIER"/>
    <property type="match status" value="1"/>
</dbReference>
<dbReference type="SMART" id="SM00823">
    <property type="entry name" value="PKS_PP"/>
    <property type="match status" value="1"/>
</dbReference>
<comment type="catalytic activity">
    <reaction evidence="44">
        <text>(2E)-octadecenoyl-[ACP] + NADPH + H(+) = octadecanoyl-[ACP] + NADP(+)</text>
        <dbReference type="Rhea" id="RHEA:41928"/>
        <dbReference type="Rhea" id="RHEA-COMP:9655"/>
        <dbReference type="Rhea" id="RHEA-COMP:9656"/>
        <dbReference type="ChEBI" id="CHEBI:15378"/>
        <dbReference type="ChEBI" id="CHEBI:57783"/>
        <dbReference type="ChEBI" id="CHEBI:58349"/>
        <dbReference type="ChEBI" id="CHEBI:78489"/>
        <dbReference type="ChEBI" id="CHEBI:78495"/>
    </reaction>
    <physiologicalReaction direction="left-to-right" evidence="44">
        <dbReference type="Rhea" id="RHEA:41929"/>
    </physiologicalReaction>
</comment>
<evidence type="ECO:0000256" key="41">
    <source>
        <dbReference type="ARBA" id="ARBA00048691"/>
    </source>
</evidence>
<dbReference type="InterPro" id="IPR014043">
    <property type="entry name" value="Acyl_transferase_dom"/>
</dbReference>
<comment type="catalytic activity">
    <reaction evidence="39">
        <text>3-oxohexanoyl-[ACP] + NADPH + H(+) = (3R)-hydroxyhexanoyl-[ACP] + NADP(+)</text>
        <dbReference type="Rhea" id="RHEA:41824"/>
        <dbReference type="Rhea" id="RHEA-COMP:9629"/>
        <dbReference type="Rhea" id="RHEA-COMP:9630"/>
        <dbReference type="ChEBI" id="CHEBI:15378"/>
        <dbReference type="ChEBI" id="CHEBI:57783"/>
        <dbReference type="ChEBI" id="CHEBI:58349"/>
        <dbReference type="ChEBI" id="CHEBI:78456"/>
        <dbReference type="ChEBI" id="CHEBI:78457"/>
    </reaction>
    <physiologicalReaction direction="left-to-right" evidence="39">
        <dbReference type="Rhea" id="RHEA:41825"/>
    </physiologicalReaction>
</comment>
<dbReference type="Gene3D" id="3.90.180.10">
    <property type="entry name" value="Medium-chain alcohol dehydrogenases, catalytic domain"/>
    <property type="match status" value="1"/>
</dbReference>
<dbReference type="SUPFAM" id="SSF51735">
    <property type="entry name" value="NAD(P)-binding Rossmann-fold domains"/>
    <property type="match status" value="3"/>
</dbReference>
<evidence type="ECO:0000256" key="24">
    <source>
        <dbReference type="ARBA" id="ARBA00047394"/>
    </source>
</evidence>
<dbReference type="GO" id="GO:0016297">
    <property type="term" value="F:fatty acyl-[ACP] hydrolase activity"/>
    <property type="evidence" value="ECO:0007669"/>
    <property type="project" value="UniProtKB-EC"/>
</dbReference>
<dbReference type="CDD" id="cd05195">
    <property type="entry name" value="enoyl_red"/>
    <property type="match status" value="1"/>
</dbReference>
<comment type="catalytic activity">
    <reaction evidence="31">
        <text>(2E)-hexenoyl-[ACP] + NADPH + H(+) = hexanoyl-[ACP] + NADP(+)</text>
        <dbReference type="Rhea" id="RHEA:41832"/>
        <dbReference type="Rhea" id="RHEA-COMP:9631"/>
        <dbReference type="Rhea" id="RHEA-COMP:9632"/>
        <dbReference type="ChEBI" id="CHEBI:15378"/>
        <dbReference type="ChEBI" id="CHEBI:57783"/>
        <dbReference type="ChEBI" id="CHEBI:58349"/>
        <dbReference type="ChEBI" id="CHEBI:78458"/>
        <dbReference type="ChEBI" id="CHEBI:78459"/>
    </reaction>
    <physiologicalReaction direction="left-to-right" evidence="31">
        <dbReference type="Rhea" id="RHEA:41833"/>
    </physiologicalReaction>
</comment>
<dbReference type="Gene3D" id="3.40.50.11460">
    <property type="match status" value="1"/>
</dbReference>
<dbReference type="SUPFAM" id="SSF50129">
    <property type="entry name" value="GroES-like"/>
    <property type="match status" value="1"/>
</dbReference>
<dbReference type="Gene3D" id="3.40.47.10">
    <property type="match status" value="1"/>
</dbReference>
<comment type="catalytic activity">
    <reaction evidence="19">
        <text>(3R)-hydroxyoctadecanoyl-[ACP] = (2E)-octadecenoyl-[ACP] + H2O</text>
        <dbReference type="Rhea" id="RHEA:41924"/>
        <dbReference type="Rhea" id="RHEA-COMP:9654"/>
        <dbReference type="Rhea" id="RHEA-COMP:9655"/>
        <dbReference type="ChEBI" id="CHEBI:15377"/>
        <dbReference type="ChEBI" id="CHEBI:78488"/>
        <dbReference type="ChEBI" id="CHEBI:78489"/>
    </reaction>
    <physiologicalReaction direction="left-to-right" evidence="19">
        <dbReference type="Rhea" id="RHEA:41925"/>
    </physiologicalReaction>
</comment>
<comment type="catalytic activity">
    <reaction evidence="28">
        <text>(2E)-butenoyl-[ACP] + NADPH + H(+) = butanoyl-[ACP] + NADP(+)</text>
        <dbReference type="Rhea" id="RHEA:41812"/>
        <dbReference type="Rhea" id="RHEA-COMP:9627"/>
        <dbReference type="Rhea" id="RHEA-COMP:9628"/>
        <dbReference type="ChEBI" id="CHEBI:15378"/>
        <dbReference type="ChEBI" id="CHEBI:57783"/>
        <dbReference type="ChEBI" id="CHEBI:58349"/>
        <dbReference type="ChEBI" id="CHEBI:78453"/>
        <dbReference type="ChEBI" id="CHEBI:78454"/>
    </reaction>
    <physiologicalReaction direction="left-to-right" evidence="28">
        <dbReference type="Rhea" id="RHEA:41813"/>
    </physiologicalReaction>
</comment>
<organism evidence="57 58">
    <name type="scientific">Salinispora arenicola</name>
    <dbReference type="NCBI Taxonomy" id="168697"/>
    <lineage>
        <taxon>Bacteria</taxon>
        <taxon>Bacillati</taxon>
        <taxon>Actinomycetota</taxon>
        <taxon>Actinomycetes</taxon>
        <taxon>Micromonosporales</taxon>
        <taxon>Micromonosporaceae</taxon>
        <taxon>Salinispora</taxon>
    </lineage>
</organism>
<comment type="catalytic activity">
    <reaction evidence="29">
        <text>dodecanoyl-[ACP] + malonyl-[ACP] + H(+) = 3-oxotetradecanoyl-[ACP] + holo-[ACP] + CO2</text>
        <dbReference type="Rhea" id="RHEA:41884"/>
        <dbReference type="Rhea" id="RHEA-COMP:9623"/>
        <dbReference type="Rhea" id="RHEA-COMP:9644"/>
        <dbReference type="Rhea" id="RHEA-COMP:9645"/>
        <dbReference type="Rhea" id="RHEA-COMP:9685"/>
        <dbReference type="ChEBI" id="CHEBI:15378"/>
        <dbReference type="ChEBI" id="CHEBI:16526"/>
        <dbReference type="ChEBI" id="CHEBI:64479"/>
        <dbReference type="ChEBI" id="CHEBI:65264"/>
        <dbReference type="ChEBI" id="CHEBI:78449"/>
        <dbReference type="ChEBI" id="CHEBI:78473"/>
    </reaction>
    <physiologicalReaction direction="left-to-right" evidence="29">
        <dbReference type="Rhea" id="RHEA:41885"/>
    </physiologicalReaction>
</comment>
<dbReference type="GO" id="GO:0141148">
    <property type="term" value="F:enoyl-[acyl-carrier-protein] reductase (NADPH) activity"/>
    <property type="evidence" value="ECO:0007669"/>
    <property type="project" value="UniProtKB-EC"/>
</dbReference>
<evidence type="ECO:0000256" key="33">
    <source>
        <dbReference type="ARBA" id="ARBA00047961"/>
    </source>
</evidence>
<dbReference type="InterPro" id="IPR049551">
    <property type="entry name" value="PKS_DH_C"/>
</dbReference>
<keyword evidence="8" id="KW-0663">Pyridoxal phosphate</keyword>
<dbReference type="InterPro" id="IPR013154">
    <property type="entry name" value="ADH-like_N"/>
</dbReference>
<evidence type="ECO:0000313" key="57">
    <source>
        <dbReference type="EMBL" id="TQL38077.1"/>
    </source>
</evidence>
<dbReference type="FunFam" id="3.40.47.10:FF:000019">
    <property type="entry name" value="Polyketide synthase type I"/>
    <property type="match status" value="1"/>
</dbReference>
<dbReference type="SMART" id="SM00827">
    <property type="entry name" value="PKS_AT"/>
    <property type="match status" value="1"/>
</dbReference>
<comment type="catalytic activity">
    <reaction evidence="21">
        <text>(3R)-hydroxybutanoyl-[ACP] = (2E)-butenoyl-[ACP] + H2O</text>
        <dbReference type="Rhea" id="RHEA:41808"/>
        <dbReference type="Rhea" id="RHEA-COMP:9626"/>
        <dbReference type="Rhea" id="RHEA-COMP:9627"/>
        <dbReference type="ChEBI" id="CHEBI:15377"/>
        <dbReference type="ChEBI" id="CHEBI:78451"/>
        <dbReference type="ChEBI" id="CHEBI:78453"/>
    </reaction>
    <physiologicalReaction direction="left-to-right" evidence="21">
        <dbReference type="Rhea" id="RHEA:41809"/>
    </physiologicalReaction>
</comment>
<dbReference type="Pfam" id="PF08659">
    <property type="entry name" value="KR"/>
    <property type="match status" value="1"/>
</dbReference>
<dbReference type="InterPro" id="IPR020807">
    <property type="entry name" value="PKS_DH"/>
</dbReference>
<comment type="catalytic activity">
    <reaction evidence="35">
        <text>(2E)-dodecenoyl-[ACP] + NADPH + H(+) = dodecanoyl-[ACP] + NADP(+)</text>
        <dbReference type="Rhea" id="RHEA:41880"/>
        <dbReference type="Rhea" id="RHEA-COMP:9643"/>
        <dbReference type="Rhea" id="RHEA-COMP:9644"/>
        <dbReference type="ChEBI" id="CHEBI:15378"/>
        <dbReference type="ChEBI" id="CHEBI:57783"/>
        <dbReference type="ChEBI" id="CHEBI:58349"/>
        <dbReference type="ChEBI" id="CHEBI:65264"/>
        <dbReference type="ChEBI" id="CHEBI:78472"/>
    </reaction>
    <physiologicalReaction direction="left-to-right" evidence="35">
        <dbReference type="Rhea" id="RHEA:41881"/>
    </physiologicalReaction>
</comment>
<evidence type="ECO:0000256" key="12">
    <source>
        <dbReference type="ARBA" id="ARBA00023315"/>
    </source>
</evidence>
<sequence>MPEDQKLVEYFKRVTADLYETRERLREAEERDTEPIAIIGMACRFPGGVRSPEDLWQLVVDGVDAVSPFPADRGWDVDALYDPDPERTGTAYVREGGFLDAADAFDPVFFGISPREANAMDPQHRLLLTTGWEALERAGLDPTGLRGSRTGVFAGVTHNDYISRLGTAPEGYEGQLLTGGAVSVAAGRVSYTFGFEGPAVAIDTACSSSLVSLHLAARSLRSGESTLALAGGATVMATPSTFIEFSRQRGLAADGRCKPFDESADGTSMGEGAGWLVLERLSDAHRNGHEVLAVVRGSAINQDGASNGLTAPSGPSQQRLIRQALAGAGLAARQVDVVEAHGTGTALGDPIEAQSLLATYGRDRQRPLWIGSVKSNIGHAQAAAGVAGIIKTVMSMRHGVLPRTLHLQAPTSRVDWSAGSVEPLREAQPWPETGEPRRAGVSAFGASGTNAHIILEQASRPQVRAAAAAPPVVPVVPWVLSARSEQALRDQAQRLLTHVTVHPELSPADVGFALVTRRAGFEHRGVILGASRDDLSRGVAALAAGKTAPGVVTGRASNGLGVLFTGQGAQRARMGYELYQAFPVFAAAYDAACELLRPGLKDVVFAGGPELAGTGWAQPALFAFEVALFRLFESWGVRPDLVGGHSVGEIAAAHVAGMLSLQDAARLVSARAELMHALPSGGVMVAVSAPEDEVRGLLVERHGVDIAAVNGPAAVVLAGAAEPVGEVVGVLAGRGHKTRALTVSHAFHSPLMEPMLEEFAAVLRTLTFRQPAIGLVSMLSGTVGDPEMASPEYWVRHARATVRFADGIRAAADIGCDTFLELGPDAVLAGMGRECLPEAQWLPSVRANRPEVPHVLEAVARAAARGAPVDWVSWLPGARVADLPTYAFQEERFWLDDPNPRGDATALGLQATGHPLVTAEIALPAAESVLLTGRLSRHSHPWVADHSVADTVLVPGTALVELAFRAGEVAGCGRIEDLTFQTPLTMPVTGGMLLQVVVGAPGEGGVREVTVHSRPESAEDALEEEWTCHATGLLGPVATTVADASPGPWPPADAQPLAIGDFYPRLAEAGYHYGPAFQGLTSAWQRDDDVYAEVALPAAAAGDAGRFGIHPALLDAALHGMLAPTGERMTDHGPTRLPFAWTGVQLHAAGATAVRATLTTVSADSVAVRLYDATGGLVLTADSIVSREVTADQLTPSQARGHHRSLFRPEWVPFPVPGARAGEGRWASLGDTTVTRALSASGTPIRPLSSWRAVSDFVAGGATAPDVIVYALDGVTVAGDTVAAQVRSVTAEVLDVVQSWLADERFGATRMVVVTRNGVVVEGTETPDLVHAPLWGLLRSAQSENPDRLLLVDVDDTAESASLLSVVVTTAMAAGEPQVAVRAGQVSVARLARMPIGGLLDVPGGVWRLGVGEVGVLEGLVLEGVEVVALGVGEVRVAVRAGGVNFRDVLMALGVYPGEPSLGAEGAGVVVEVGPGVSGLGVGDRVFGVFGGAFGSVVVADRRGLVRIPCGWSFEQAAAVPVAFLTAWYGLVDLAGLRRGQSVLIHAAAGGVGMAAVQVARFLGAEVYATASPWKWGEVEALGVAGDRLASSRTLEFADRFPKVDVVLNSLTGEFVDASLGLLVSGGCFLEMGVADVREGVGVGYRPFQLLEAGYDRLGEMLVELVGLFSVGELVLPPVRVWDVRRAVEAFRFVSQARHVGKVVLRMPRVVDPDGTVLITGASGMLGGVAARYVVGRGVRRVLLVSRGGVSGELVAELRGAGAVVTVVECDVADRGVLAGVLAGVPVEHPLTAVVHTAGTLDDGVIGSLTPERLDTAMRPKVDGTVHLHELTADADLAVFAMYSSAAGVLGTPGQGGYNAANTFIDAFAAWRRGQGLPATSLAWGMWGPAGAMSGNLSAADQARMSRGGISPLGAEEGMALFDAALAADEPVAVPIRMNPAASRRADGSVPALLRGLVRPRTRRAAGGLTRASEGAGTAADLLARLSGQSAGEREGTLVELLRGEVGMVLGYSSADLVPLDGTFRELGFDSLTAVELRNRIESSTGTRLRVTTVFDYPTVNELAGHLAEEIAIPESDGPLAAAKPVAQQASPADDIVVSLYAEAVIAGRAEDAVTMLSSAARLLPHFTDAESAGRPKIALLTEGATRPALACIVPPIAPMIDTAYALFAQGLPEPREVSAVRPLGFVAGEPLPADLPSLFRVYGDMLLEESGIDPVAVVGHSSGGWIAYGVAAYLCGIGRPPAALVLLDTSWPGEFEIGVQRDFMRAQAKRHELGSDDGASLGHQLIAMGGYLRMFDDWKPQLIEVPSLLVRAAEYMTGAAKPDEVLRANDGTVRDVASVPGNHFSMMSKHPVETATAVHTWLEDVL</sequence>
<evidence type="ECO:0000256" key="8">
    <source>
        <dbReference type="ARBA" id="ARBA00022898"/>
    </source>
</evidence>
<evidence type="ECO:0000256" key="30">
    <source>
        <dbReference type="ARBA" id="ARBA00047810"/>
    </source>
</evidence>
<evidence type="ECO:0000256" key="38">
    <source>
        <dbReference type="ARBA" id="ARBA00048506"/>
    </source>
</evidence>
<evidence type="ECO:0000256" key="31">
    <source>
        <dbReference type="ARBA" id="ARBA00047897"/>
    </source>
</evidence>
<dbReference type="PROSITE" id="PS01162">
    <property type="entry name" value="QOR_ZETA_CRYSTAL"/>
    <property type="match status" value="1"/>
</dbReference>
<dbReference type="PANTHER" id="PTHR43775:SF51">
    <property type="entry name" value="INACTIVE PHENOLPHTHIOCEROL SYNTHESIS POLYKETIDE SYNTHASE TYPE I PKS1-RELATED"/>
    <property type="match status" value="1"/>
</dbReference>
<evidence type="ECO:0000256" key="9">
    <source>
        <dbReference type="ARBA" id="ARBA00023194"/>
    </source>
</evidence>
<comment type="catalytic activity">
    <reaction evidence="24">
        <text>hexanoyl-[ACP] + malonyl-[ACP] + H(+) = 3-oxooctanoyl-[ACP] + holo-[ACP] + CO2</text>
        <dbReference type="Rhea" id="RHEA:41836"/>
        <dbReference type="Rhea" id="RHEA-COMP:9623"/>
        <dbReference type="Rhea" id="RHEA-COMP:9632"/>
        <dbReference type="Rhea" id="RHEA-COMP:9633"/>
        <dbReference type="Rhea" id="RHEA-COMP:9685"/>
        <dbReference type="ChEBI" id="CHEBI:15378"/>
        <dbReference type="ChEBI" id="CHEBI:16526"/>
        <dbReference type="ChEBI" id="CHEBI:64479"/>
        <dbReference type="ChEBI" id="CHEBI:78449"/>
        <dbReference type="ChEBI" id="CHEBI:78459"/>
        <dbReference type="ChEBI" id="CHEBI:78460"/>
    </reaction>
    <physiologicalReaction direction="left-to-right" evidence="24">
        <dbReference type="Rhea" id="RHEA:41837"/>
    </physiologicalReaction>
</comment>
<evidence type="ECO:0000256" key="49">
    <source>
        <dbReference type="ARBA" id="ARBA00049422"/>
    </source>
</evidence>
<dbReference type="InterPro" id="IPR014031">
    <property type="entry name" value="Ketoacyl_synth_C"/>
</dbReference>
<evidence type="ECO:0000256" key="53">
    <source>
        <dbReference type="PROSITE-ProRule" id="PRU01363"/>
    </source>
</evidence>
<comment type="catalytic activity">
    <reaction evidence="25">
        <text>a (3R)-hydroxyacyl-[ACP] + NADP(+) = a 3-oxoacyl-[ACP] + NADPH + H(+)</text>
        <dbReference type="Rhea" id="RHEA:17397"/>
        <dbReference type="Rhea" id="RHEA-COMP:9916"/>
        <dbReference type="Rhea" id="RHEA-COMP:9945"/>
        <dbReference type="ChEBI" id="CHEBI:15378"/>
        <dbReference type="ChEBI" id="CHEBI:57783"/>
        <dbReference type="ChEBI" id="CHEBI:58349"/>
        <dbReference type="ChEBI" id="CHEBI:78776"/>
        <dbReference type="ChEBI" id="CHEBI:78827"/>
        <dbReference type="EC" id="1.1.1.100"/>
    </reaction>
    <physiologicalReaction direction="right-to-left" evidence="25">
        <dbReference type="Rhea" id="RHEA:17399"/>
    </physiologicalReaction>
</comment>
<evidence type="ECO:0000256" key="27">
    <source>
        <dbReference type="ARBA" id="ARBA00047451"/>
    </source>
</evidence>
<dbReference type="PANTHER" id="PTHR43775">
    <property type="entry name" value="FATTY ACID SYNTHASE"/>
    <property type="match status" value="1"/>
</dbReference>
<dbReference type="RefSeq" id="WP_142116497.1">
    <property type="nucleotide sequence ID" value="NZ_VFOL01000001.1"/>
</dbReference>
<dbReference type="GO" id="GO:0004312">
    <property type="term" value="F:fatty acid synthase activity"/>
    <property type="evidence" value="ECO:0007669"/>
    <property type="project" value="TreeGrafter"/>
</dbReference>
<name>A0A542XQF7_SALAC</name>
<evidence type="ECO:0000256" key="40">
    <source>
        <dbReference type="ARBA" id="ARBA00048650"/>
    </source>
</evidence>
<dbReference type="InterPro" id="IPR013968">
    <property type="entry name" value="PKS_KR"/>
</dbReference>
<dbReference type="InterPro" id="IPR029058">
    <property type="entry name" value="AB_hydrolase_fold"/>
</dbReference>
<dbReference type="SUPFAM" id="SSF53474">
    <property type="entry name" value="alpha/beta-Hydrolases"/>
    <property type="match status" value="1"/>
</dbReference>
<comment type="catalytic activity">
    <reaction evidence="51">
        <text>(2E)-decenoyl-[ACP] + NADPH + H(+) = decanoyl-[ACP] + NADP(+)</text>
        <dbReference type="Rhea" id="RHEA:41864"/>
        <dbReference type="Rhea" id="RHEA-COMP:9639"/>
        <dbReference type="Rhea" id="RHEA-COMP:9640"/>
        <dbReference type="ChEBI" id="CHEBI:15378"/>
        <dbReference type="ChEBI" id="CHEBI:57783"/>
        <dbReference type="ChEBI" id="CHEBI:58349"/>
        <dbReference type="ChEBI" id="CHEBI:78467"/>
        <dbReference type="ChEBI" id="CHEBI:78468"/>
    </reaction>
    <physiologicalReaction direction="left-to-right" evidence="51">
        <dbReference type="Rhea" id="RHEA:41865"/>
    </physiologicalReaction>
</comment>
<keyword evidence="12" id="KW-0012">Acyltransferase</keyword>
<comment type="catalytic activity">
    <reaction evidence="34">
        <text>hexadecanoyl-[ACP] + malonyl-[ACP] + H(+) = 3-oxooctadecanoyl-[ACP] + holo-[ACP] + CO2</text>
        <dbReference type="Rhea" id="RHEA:41916"/>
        <dbReference type="Rhea" id="RHEA-COMP:9623"/>
        <dbReference type="Rhea" id="RHEA-COMP:9652"/>
        <dbReference type="Rhea" id="RHEA-COMP:9653"/>
        <dbReference type="Rhea" id="RHEA-COMP:9685"/>
        <dbReference type="ChEBI" id="CHEBI:15378"/>
        <dbReference type="ChEBI" id="CHEBI:16526"/>
        <dbReference type="ChEBI" id="CHEBI:64479"/>
        <dbReference type="ChEBI" id="CHEBI:78449"/>
        <dbReference type="ChEBI" id="CHEBI:78483"/>
        <dbReference type="ChEBI" id="CHEBI:78487"/>
    </reaction>
    <physiologicalReaction direction="left-to-right" evidence="34">
        <dbReference type="Rhea" id="RHEA:41917"/>
    </physiologicalReaction>
</comment>
<dbReference type="InterPro" id="IPR001227">
    <property type="entry name" value="Ac_transferase_dom_sf"/>
</dbReference>
<dbReference type="SMART" id="SM00824">
    <property type="entry name" value="PKS_TE"/>
    <property type="match status" value="1"/>
</dbReference>
<keyword evidence="5" id="KW-0597">Phosphoprotein</keyword>
<dbReference type="InterPro" id="IPR018201">
    <property type="entry name" value="Ketoacyl_synth_AS"/>
</dbReference>
<evidence type="ECO:0000313" key="58">
    <source>
        <dbReference type="Proteomes" id="UP000315983"/>
    </source>
</evidence>
<evidence type="ECO:0000256" key="18">
    <source>
        <dbReference type="ARBA" id="ARBA00023398"/>
    </source>
</evidence>
<comment type="catalytic activity">
    <reaction evidence="49">
        <text>3-oxooctanoyl-[ACP] + NADPH + H(+) = (3R)-hydroxyoctanoyl-[ACP] + NADP(+)</text>
        <dbReference type="Rhea" id="RHEA:41840"/>
        <dbReference type="Rhea" id="RHEA-COMP:9633"/>
        <dbReference type="Rhea" id="RHEA-COMP:9634"/>
        <dbReference type="ChEBI" id="CHEBI:15378"/>
        <dbReference type="ChEBI" id="CHEBI:57783"/>
        <dbReference type="ChEBI" id="CHEBI:58349"/>
        <dbReference type="ChEBI" id="CHEBI:78460"/>
        <dbReference type="ChEBI" id="CHEBI:78461"/>
    </reaction>
    <physiologicalReaction direction="left-to-right" evidence="49">
        <dbReference type="Rhea" id="RHEA:41841"/>
    </physiologicalReaction>
</comment>
<feature type="region of interest" description="C-terminal hotdog fold" evidence="53">
    <location>
        <begin position="1054"/>
        <end position="1195"/>
    </location>
</feature>
<evidence type="ECO:0000256" key="23">
    <source>
        <dbReference type="ARBA" id="ARBA00047300"/>
    </source>
</evidence>
<evidence type="ECO:0000256" key="25">
    <source>
        <dbReference type="ARBA" id="ARBA00047400"/>
    </source>
</evidence>
<evidence type="ECO:0000256" key="21">
    <source>
        <dbReference type="ARBA" id="ARBA00023402"/>
    </source>
</evidence>
<dbReference type="Pfam" id="PF13602">
    <property type="entry name" value="ADH_zinc_N_2"/>
    <property type="match status" value="1"/>
</dbReference>
<evidence type="ECO:0000256" key="34">
    <source>
        <dbReference type="ARBA" id="ARBA00048051"/>
    </source>
</evidence>
<feature type="region of interest" description="N-terminal hotdog fold" evidence="53">
    <location>
        <begin position="914"/>
        <end position="1041"/>
    </location>
</feature>
<evidence type="ECO:0000256" key="32">
    <source>
        <dbReference type="ARBA" id="ARBA00047953"/>
    </source>
</evidence>